<dbReference type="Proteomes" id="UP000730161">
    <property type="component" value="Unassembled WGS sequence"/>
</dbReference>
<dbReference type="Pfam" id="PF03009">
    <property type="entry name" value="GDPD"/>
    <property type="match status" value="1"/>
</dbReference>
<dbReference type="EMBL" id="JWHL01000015">
    <property type="protein sequence ID" value="MBR1369588.1"/>
    <property type="molecule type" value="Genomic_DNA"/>
</dbReference>
<evidence type="ECO:0000313" key="3">
    <source>
        <dbReference type="Proteomes" id="UP000730161"/>
    </source>
</evidence>
<dbReference type="SUPFAM" id="SSF51695">
    <property type="entry name" value="PLC-like phosphodiesterases"/>
    <property type="match status" value="1"/>
</dbReference>
<sequence length="228" mass="24185">MFIIGHRGARAIRPENTIAALQEGGRCAEYVEIDVRISRDGVPVVIHDLTLDRTTDGTGLVSAYSLSELRLLDAGEGEVIPTLASVLALDLGDCGLVIELKEGGYEDLIAGMVQESGHTKVMIVSFDPDRLRRIAPLLPDARIGYIFGSMEGDPIRVASSIPAAAILPRSDLVTDDLVAAAHGAGLLVIGWTLNTDEEFAGAVLLGIDGVASDDPCRARQYYDGGGMR</sequence>
<dbReference type="AlphaFoldDB" id="A0A8J7WBB3"/>
<dbReference type="InterPro" id="IPR030395">
    <property type="entry name" value="GP_PDE_dom"/>
</dbReference>
<dbReference type="Gene3D" id="3.20.20.190">
    <property type="entry name" value="Phosphatidylinositol (PI) phosphodiesterase"/>
    <property type="match status" value="1"/>
</dbReference>
<organism evidence="2 3">
    <name type="scientific">Methanocalculus chunghsingensis</name>
    <dbReference type="NCBI Taxonomy" id="156457"/>
    <lineage>
        <taxon>Archaea</taxon>
        <taxon>Methanobacteriati</taxon>
        <taxon>Methanobacteriota</taxon>
        <taxon>Stenosarchaea group</taxon>
        <taxon>Methanomicrobia</taxon>
        <taxon>Methanomicrobiales</taxon>
        <taxon>Methanocalculaceae</taxon>
        <taxon>Methanocalculus</taxon>
    </lineage>
</organism>
<dbReference type="OrthoDB" id="19020at2157"/>
<dbReference type="RefSeq" id="WP_211531306.1">
    <property type="nucleotide sequence ID" value="NZ_JWHL01000015.1"/>
</dbReference>
<feature type="domain" description="GP-PDE" evidence="1">
    <location>
        <begin position="1"/>
        <end position="222"/>
    </location>
</feature>
<proteinExistence type="predicted"/>
<dbReference type="PANTHER" id="PTHR46211">
    <property type="entry name" value="GLYCEROPHOSPHORYL DIESTER PHOSPHODIESTERASE"/>
    <property type="match status" value="1"/>
</dbReference>
<gene>
    <name evidence="2" type="ORF">RJ53_08845</name>
</gene>
<dbReference type="PANTHER" id="PTHR46211:SF14">
    <property type="entry name" value="GLYCEROPHOSPHODIESTER PHOSPHODIESTERASE"/>
    <property type="match status" value="1"/>
</dbReference>
<accession>A0A8J7WBB3</accession>
<evidence type="ECO:0000259" key="1">
    <source>
        <dbReference type="PROSITE" id="PS51704"/>
    </source>
</evidence>
<name>A0A8J7WBB3_9EURY</name>
<comment type="caution">
    <text evidence="2">The sequence shown here is derived from an EMBL/GenBank/DDBJ whole genome shotgun (WGS) entry which is preliminary data.</text>
</comment>
<dbReference type="PROSITE" id="PS51704">
    <property type="entry name" value="GP_PDE"/>
    <property type="match status" value="1"/>
</dbReference>
<reference evidence="2" key="1">
    <citation type="submission" date="2014-12" db="EMBL/GenBank/DDBJ databases">
        <authorList>
            <person name="Huang H.-H."/>
            <person name="Chen S.-C."/>
            <person name="Lai M.-C."/>
        </authorList>
    </citation>
    <scope>NUCLEOTIDE SEQUENCE</scope>
    <source>
        <strain evidence="2">K1F9705b</strain>
    </source>
</reference>
<dbReference type="InterPro" id="IPR017946">
    <property type="entry name" value="PLC-like_Pdiesterase_TIM-brl"/>
</dbReference>
<keyword evidence="3" id="KW-1185">Reference proteome</keyword>
<evidence type="ECO:0000313" key="2">
    <source>
        <dbReference type="EMBL" id="MBR1369588.1"/>
    </source>
</evidence>
<protein>
    <submittedName>
        <fullName evidence="2">Glycerophosphodiester phosphodiesterase</fullName>
    </submittedName>
</protein>
<dbReference type="GO" id="GO:0008081">
    <property type="term" value="F:phosphoric diester hydrolase activity"/>
    <property type="evidence" value="ECO:0007669"/>
    <property type="project" value="InterPro"/>
</dbReference>
<dbReference type="GO" id="GO:0006629">
    <property type="term" value="P:lipid metabolic process"/>
    <property type="evidence" value="ECO:0007669"/>
    <property type="project" value="InterPro"/>
</dbReference>